<sequence>MVQEPMVHMDHVDAEIDGVEPTVQEKRRYLQNFVPFLCLVEEKSLLSRRWRQLWRSAPLLQIVPDEGFRTVRRLNEFVKHLLVLRDGAVLLDACVMNFYCCEFDSYRYSPDEPDVVYVQKGSGVVPHV</sequence>
<dbReference type="Proteomes" id="UP000479710">
    <property type="component" value="Unassembled WGS sequence"/>
</dbReference>
<comment type="caution">
    <text evidence="1">The sequence shown here is derived from an EMBL/GenBank/DDBJ whole genome shotgun (WGS) entry which is preliminary data.</text>
</comment>
<name>A0A6G1C3W2_9ORYZ</name>
<reference evidence="1 2" key="1">
    <citation type="submission" date="2019-11" db="EMBL/GenBank/DDBJ databases">
        <title>Whole genome sequence of Oryza granulata.</title>
        <authorList>
            <person name="Li W."/>
        </authorList>
    </citation>
    <scope>NUCLEOTIDE SEQUENCE [LARGE SCALE GENOMIC DNA]</scope>
    <source>
        <strain evidence="2">cv. Menghai</strain>
        <tissue evidence="1">Leaf</tissue>
    </source>
</reference>
<evidence type="ECO:0000313" key="1">
    <source>
        <dbReference type="EMBL" id="KAF0894657.1"/>
    </source>
</evidence>
<evidence type="ECO:0000313" key="2">
    <source>
        <dbReference type="Proteomes" id="UP000479710"/>
    </source>
</evidence>
<organism evidence="1 2">
    <name type="scientific">Oryza meyeriana var. granulata</name>
    <dbReference type="NCBI Taxonomy" id="110450"/>
    <lineage>
        <taxon>Eukaryota</taxon>
        <taxon>Viridiplantae</taxon>
        <taxon>Streptophyta</taxon>
        <taxon>Embryophyta</taxon>
        <taxon>Tracheophyta</taxon>
        <taxon>Spermatophyta</taxon>
        <taxon>Magnoliopsida</taxon>
        <taxon>Liliopsida</taxon>
        <taxon>Poales</taxon>
        <taxon>Poaceae</taxon>
        <taxon>BOP clade</taxon>
        <taxon>Oryzoideae</taxon>
        <taxon>Oryzeae</taxon>
        <taxon>Oryzinae</taxon>
        <taxon>Oryza</taxon>
        <taxon>Oryza meyeriana</taxon>
    </lineage>
</organism>
<protein>
    <submittedName>
        <fullName evidence="1">Uncharacterized protein</fullName>
    </submittedName>
</protein>
<dbReference type="EMBL" id="SPHZ02000010">
    <property type="protein sequence ID" value="KAF0894657.1"/>
    <property type="molecule type" value="Genomic_DNA"/>
</dbReference>
<gene>
    <name evidence="1" type="ORF">E2562_001950</name>
</gene>
<keyword evidence="2" id="KW-1185">Reference proteome</keyword>
<dbReference type="AlphaFoldDB" id="A0A6G1C3W2"/>
<accession>A0A6G1C3W2</accession>
<proteinExistence type="predicted"/>